<dbReference type="Proteomes" id="UP000283568">
    <property type="component" value="Unassembled WGS sequence"/>
</dbReference>
<dbReference type="RefSeq" id="WP_099133578.1">
    <property type="nucleotide sequence ID" value="NZ_CAWNOJ010000034.1"/>
</dbReference>
<sequence length="141" mass="15708">MAFSIVNIAHAETDKTQLNSITKKESARLKYELIDFSNGKKSCTDQVNYLGYVSSVGIWYVGRSTTGNTKNWINIAVMDKNRKNREEYWTQYDANTDAGKVINTVAMYTAASGEKVSAQCTVGSDGNNYNIKSLWVGPDAW</sequence>
<proteinExistence type="predicted"/>
<protein>
    <submittedName>
        <fullName evidence="1">Uncharacterized protein</fullName>
    </submittedName>
</protein>
<dbReference type="Proteomes" id="UP000225605">
    <property type="component" value="Unassembled WGS sequence"/>
</dbReference>
<evidence type="ECO:0000313" key="1">
    <source>
        <dbReference type="EMBL" id="PHM22698.1"/>
    </source>
</evidence>
<evidence type="ECO:0000313" key="2">
    <source>
        <dbReference type="EMBL" id="RKE91505.1"/>
    </source>
</evidence>
<gene>
    <name evidence="2" type="ORF">BDE27_1749</name>
    <name evidence="1" type="ORF">Xehl_03465</name>
</gene>
<organism evidence="1 3">
    <name type="scientific">Xenorhabdus ehlersii</name>
    <dbReference type="NCBI Taxonomy" id="290111"/>
    <lineage>
        <taxon>Bacteria</taxon>
        <taxon>Pseudomonadati</taxon>
        <taxon>Pseudomonadota</taxon>
        <taxon>Gammaproteobacteria</taxon>
        <taxon>Enterobacterales</taxon>
        <taxon>Morganellaceae</taxon>
        <taxon>Xenorhabdus</taxon>
    </lineage>
</organism>
<comment type="caution">
    <text evidence="1">The sequence shown here is derived from an EMBL/GenBank/DDBJ whole genome shotgun (WGS) entry which is preliminary data.</text>
</comment>
<reference evidence="1 3" key="1">
    <citation type="journal article" date="2017" name="Nat. Microbiol.">
        <title>Natural product diversity associated with the nematode symbionts Photorhabdus and Xenorhabdus.</title>
        <authorList>
            <person name="Tobias N.J."/>
            <person name="Wolff H."/>
            <person name="Djahanschiri B."/>
            <person name="Grundmann F."/>
            <person name="Kronenwerth M."/>
            <person name="Shi Y.M."/>
            <person name="Simonyi S."/>
            <person name="Grun P."/>
            <person name="Shapiro-Ilan D."/>
            <person name="Pidot S.J."/>
            <person name="Stinear T.P."/>
            <person name="Ebersberger I."/>
            <person name="Bode H.B."/>
        </authorList>
    </citation>
    <scope>NUCLEOTIDE SEQUENCE [LARGE SCALE GENOMIC DNA]</scope>
    <source>
        <strain evidence="1 3">DSM 16337</strain>
    </source>
</reference>
<accession>A0A2D0ILN9</accession>
<dbReference type="EMBL" id="NIBT01000022">
    <property type="protein sequence ID" value="PHM22698.1"/>
    <property type="molecule type" value="Genomic_DNA"/>
</dbReference>
<dbReference type="AlphaFoldDB" id="A0A2D0ILN9"/>
<name>A0A2D0ILN9_9GAMM</name>
<evidence type="ECO:0000313" key="3">
    <source>
        <dbReference type="Proteomes" id="UP000225605"/>
    </source>
</evidence>
<dbReference type="OrthoDB" id="6443904at2"/>
<reference evidence="2 4" key="2">
    <citation type="submission" date="2018-09" db="EMBL/GenBank/DDBJ databases">
        <title>Genomic Encyclopedia of Archaeal and Bacterial Type Strains, Phase II (KMG-II): from individual species to whole genera.</title>
        <authorList>
            <person name="Goeker M."/>
        </authorList>
    </citation>
    <scope>NUCLEOTIDE SEQUENCE [LARGE SCALE GENOMIC DNA]</scope>
    <source>
        <strain evidence="2 4">DSM 16337</strain>
    </source>
</reference>
<dbReference type="EMBL" id="RAQI01000002">
    <property type="protein sequence ID" value="RKE91505.1"/>
    <property type="molecule type" value="Genomic_DNA"/>
</dbReference>
<evidence type="ECO:0000313" key="4">
    <source>
        <dbReference type="Proteomes" id="UP000283568"/>
    </source>
</evidence>
<keyword evidence="4" id="KW-1185">Reference proteome</keyword>